<feature type="compositionally biased region" description="Polar residues" evidence="1">
    <location>
        <begin position="1179"/>
        <end position="1190"/>
    </location>
</feature>
<feature type="region of interest" description="Disordered" evidence="1">
    <location>
        <begin position="880"/>
        <end position="914"/>
    </location>
</feature>
<feature type="compositionally biased region" description="Polar residues" evidence="1">
    <location>
        <begin position="1652"/>
        <end position="1668"/>
    </location>
</feature>
<feature type="region of interest" description="Disordered" evidence="1">
    <location>
        <begin position="133"/>
        <end position="279"/>
    </location>
</feature>
<feature type="region of interest" description="Disordered" evidence="1">
    <location>
        <begin position="611"/>
        <end position="715"/>
    </location>
</feature>
<feature type="compositionally biased region" description="Low complexity" evidence="1">
    <location>
        <begin position="1161"/>
        <end position="1170"/>
    </location>
</feature>
<feature type="compositionally biased region" description="Gly residues" evidence="1">
    <location>
        <begin position="340"/>
        <end position="350"/>
    </location>
</feature>
<feature type="region of interest" description="Disordered" evidence="1">
    <location>
        <begin position="727"/>
        <end position="829"/>
    </location>
</feature>
<feature type="region of interest" description="Disordered" evidence="1">
    <location>
        <begin position="1038"/>
        <end position="1064"/>
    </location>
</feature>
<feature type="region of interest" description="Disordered" evidence="1">
    <location>
        <begin position="303"/>
        <end position="351"/>
    </location>
</feature>
<feature type="compositionally biased region" description="Low complexity" evidence="1">
    <location>
        <begin position="897"/>
        <end position="914"/>
    </location>
</feature>
<feature type="compositionally biased region" description="Polar residues" evidence="1">
    <location>
        <begin position="1273"/>
        <end position="1295"/>
    </location>
</feature>
<evidence type="ECO:0000313" key="2">
    <source>
        <dbReference type="EMBL" id="GLI71086.1"/>
    </source>
</evidence>
<comment type="caution">
    <text evidence="2">The sequence shown here is derived from an EMBL/GenBank/DDBJ whole genome shotgun (WGS) entry which is preliminary data.</text>
</comment>
<feature type="compositionally biased region" description="Low complexity" evidence="1">
    <location>
        <begin position="1296"/>
        <end position="1307"/>
    </location>
</feature>
<feature type="compositionally biased region" description="Low complexity" evidence="1">
    <location>
        <begin position="696"/>
        <end position="706"/>
    </location>
</feature>
<keyword evidence="3" id="KW-1185">Reference proteome</keyword>
<name>A0ABQ5SN90_9CHLO</name>
<feature type="region of interest" description="Disordered" evidence="1">
    <location>
        <begin position="1156"/>
        <end position="1202"/>
    </location>
</feature>
<feature type="compositionally biased region" description="Gly residues" evidence="1">
    <location>
        <begin position="1611"/>
        <end position="1629"/>
    </location>
</feature>
<evidence type="ECO:0000313" key="3">
    <source>
        <dbReference type="Proteomes" id="UP001165090"/>
    </source>
</evidence>
<organism evidence="2 3">
    <name type="scientific">Volvox africanus</name>
    <dbReference type="NCBI Taxonomy" id="51714"/>
    <lineage>
        <taxon>Eukaryota</taxon>
        <taxon>Viridiplantae</taxon>
        <taxon>Chlorophyta</taxon>
        <taxon>core chlorophytes</taxon>
        <taxon>Chlorophyceae</taxon>
        <taxon>CS clade</taxon>
        <taxon>Chlamydomonadales</taxon>
        <taxon>Volvocaceae</taxon>
        <taxon>Volvox</taxon>
    </lineage>
</organism>
<dbReference type="Proteomes" id="UP001165090">
    <property type="component" value="Unassembled WGS sequence"/>
</dbReference>
<feature type="compositionally biased region" description="Gly residues" evidence="1">
    <location>
        <begin position="1192"/>
        <end position="1202"/>
    </location>
</feature>
<feature type="region of interest" description="Disordered" evidence="1">
    <location>
        <begin position="1783"/>
        <end position="1806"/>
    </location>
</feature>
<reference evidence="2 3" key="1">
    <citation type="journal article" date="2023" name="IScience">
        <title>Expanded male sex-determining region conserved during the evolution of homothallism in the green alga Volvox.</title>
        <authorList>
            <person name="Yamamoto K."/>
            <person name="Matsuzaki R."/>
            <person name="Mahakham W."/>
            <person name="Heman W."/>
            <person name="Sekimoto H."/>
            <person name="Kawachi M."/>
            <person name="Minakuchi Y."/>
            <person name="Toyoda A."/>
            <person name="Nozaki H."/>
        </authorList>
    </citation>
    <scope>NUCLEOTIDE SEQUENCE [LARGE SCALE GENOMIC DNA]</scope>
    <source>
        <strain evidence="2 3">NIES-4468</strain>
    </source>
</reference>
<feature type="region of interest" description="Disordered" evidence="1">
    <location>
        <begin position="1652"/>
        <end position="1699"/>
    </location>
</feature>
<feature type="compositionally biased region" description="Low complexity" evidence="1">
    <location>
        <begin position="146"/>
        <end position="163"/>
    </location>
</feature>
<feature type="region of interest" description="Disordered" evidence="1">
    <location>
        <begin position="1247"/>
        <end position="1345"/>
    </location>
</feature>
<feature type="region of interest" description="Disordered" evidence="1">
    <location>
        <begin position="1540"/>
        <end position="1563"/>
    </location>
</feature>
<feature type="compositionally biased region" description="Polar residues" evidence="1">
    <location>
        <begin position="727"/>
        <end position="741"/>
    </location>
</feature>
<protein>
    <recommendedName>
        <fullName evidence="4">BHLH domain-containing protein</fullName>
    </recommendedName>
</protein>
<feature type="compositionally biased region" description="Low complexity" evidence="1">
    <location>
        <begin position="1669"/>
        <end position="1689"/>
    </location>
</feature>
<feature type="compositionally biased region" description="Polar residues" evidence="1">
    <location>
        <begin position="660"/>
        <end position="671"/>
    </location>
</feature>
<feature type="compositionally biased region" description="Low complexity" evidence="1">
    <location>
        <begin position="648"/>
        <end position="659"/>
    </location>
</feature>
<feature type="compositionally biased region" description="Gly residues" evidence="1">
    <location>
        <begin position="613"/>
        <end position="629"/>
    </location>
</feature>
<feature type="compositionally biased region" description="Polar residues" evidence="1">
    <location>
        <begin position="587"/>
        <end position="596"/>
    </location>
</feature>
<feature type="region of interest" description="Disordered" evidence="1">
    <location>
        <begin position="1587"/>
        <end position="1632"/>
    </location>
</feature>
<feature type="compositionally biased region" description="Polar residues" evidence="1">
    <location>
        <begin position="40"/>
        <end position="55"/>
    </location>
</feature>
<gene>
    <name evidence="2" type="ORF">VaNZ11_016004</name>
</gene>
<dbReference type="EMBL" id="BSDZ01000101">
    <property type="protein sequence ID" value="GLI71086.1"/>
    <property type="molecule type" value="Genomic_DNA"/>
</dbReference>
<proteinExistence type="predicted"/>
<evidence type="ECO:0008006" key="4">
    <source>
        <dbReference type="Google" id="ProtNLM"/>
    </source>
</evidence>
<feature type="region of interest" description="Disordered" evidence="1">
    <location>
        <begin position="512"/>
        <end position="598"/>
    </location>
</feature>
<feature type="compositionally biased region" description="Low complexity" evidence="1">
    <location>
        <begin position="1044"/>
        <end position="1064"/>
    </location>
</feature>
<feature type="compositionally biased region" description="Polar residues" evidence="1">
    <location>
        <begin position="552"/>
        <end position="572"/>
    </location>
</feature>
<feature type="region of interest" description="Disordered" evidence="1">
    <location>
        <begin position="1384"/>
        <end position="1413"/>
    </location>
</feature>
<sequence length="1897" mass="188945">MLSPSQEVPAFRSSATSRELERIRAKRRLLETVAKVAPTSAGTAVTQVKQQNASATKGDVDPVNRNAKIKANARKLLDQLQAADTSLGDTAHNLKLLFAKQALRALADRQAAVVAEAQQRKLGKLQERLVEEHRRQLHQKHEHSVQMQMQAQQQALSQAQLLARNPSVPTPSPAPTNQLSPTHLEHGRLPQSWHRSRSRRDRRRSPSRRSPSPPKLEKHSGEDYDSFLSGYSCDSDAQRSDAVHVRDTRGSSSRGRDRSTHGSRSRNAHYREQRLAGPTEAGVRGAVSAQALSALLAGLQSHGVNLTSGPPPPPHVTVGQTNPMDNGEMARGPASVAPLGGDGAAKGGGNSPAAEPQYVLLPDGTVGLVHTIVKPAVLQPKVPAGGQMPPAPPHAVPLVLLEPGGPGTVGSGVATATIAPWHTPYPYSTMGPPPPPPPAAPYYPSSPLGLYGTHAQYSYPPSLYGLHSPISPSPYSIPTSASTVPAAMAPSLSPQPPYMSLYSGADGAYYRHHAQQQQQRNQDSQIPSSNLAGAAAHIQDPQVHHPYAPYRNDNTLAGHQRSGVGQLTTATSHLGRDVDPLGGNVRHSVSSLSSDPYGNLAGSVLIGAPTEDGAGGGGGSRIGGVGVSGGSRASPQPQPQPPQPQAMTPSSPHQQTSSSGMPSSGTDTPQGNVPGGSGVYSGGRYHHRHSHSGADSLRSLLSNSGGSTRGGPGSVSISQQYEATLASPSLRGSLQDLQDSPASFRDMPRRASGSISLSPLRGGTRGVHGSLDSGPHFASGTGDGGGDHGSGATRRRPSPLLVASVANDRGSDASMPPAMPLGSSGSSSGGSVVLRVTAAGSVPAQLPQGVGELSGLGSGAGTGGGDEPSLLLRTLDLGSSSMQRSKMSDDQAETPTSRKPSLTSPWSSSGPSDAIISASGGVNLGGYGGHSSGIGGGPTAATFPSTRDMLSDVVSRPPLYGTSLPYGTAGLYDRYAAGGFYGATGGMYSPSPLYGAPPTVGNSFGGFDISGGSGSLLDRGASGGSGGGGSGLGTGVIIGGGGSPSAAPRSPSTDSLRSAGTGARAYTGAAPPAAAAHSGQTAVSTATSDLMGTSAALALTAAILEGSPASAAANSIIAGSTVGLSAAAVYGLGQLGLNHLHPTAAVISSMPSATGTIPTSANPGHAPPLLAGGGLDRSLSMNRDPQLSENGSGAGGAGVRGGVGSGPQGISVASAASAAVAARLSHGSNLDNMYSPRTRSRVQLMGNDDFSDAFSPRSPNISNSNPQLALTIGQPSQSQLASTGSMRLTAATLNAQQQQLQQQLQQQGPTSPAQPAPSRLGSVRSPASGASGGSGRAADNIPSGATDIGGLQSVVPTLQLPPRAASRMLGGPVSVAAAVAPAPQLPHSGGAGSGTSAPSSENASPTRFEHPGLTDLRDIDAEQSLSARSGRSALSEGAAGGGIITAASISSVERVSGVPVVEHHRDGGSDPAAYSGLIGAQPFDAMADVGVGIVGSSYGGAYSSSTGYVTGIAAPVAGQQPQPGLPPLLELLSNSPFAATASPSGSAGMSPLGFGGGSTPLERSTDSFVRIGSMPFSGAASPMATNNPIELLGSPTKHPQGQLSAVVTRGSSGGASSGGGGASTGGGGSSRSAVSATISAALPQLQLALQGPSQHTATATPNPQLQTTPAGQAVPVPQQQLQPPQQHLGGMPFRMNNTGNTGAVSSQAFGTVAGTSTVATAYTAAAAATATGPGGPISPSGSAVSRTASMQSMPAAANLLPAAGASGKVLSAAASKTARSSAASPAAVLPASPSQRGAAASSGSGRTGATAILSRVLAGRGEFDSDDDDDSGGGADGGSSFSMSLRRGPSSGLQRPSGLIPPTGSPTGPRASGAAVLQPGRGTLTGGSNAHDDEFNF</sequence>
<accession>A0ABQ5SN90</accession>
<feature type="compositionally biased region" description="Basic and acidic residues" evidence="1">
    <location>
        <begin position="236"/>
        <end position="260"/>
    </location>
</feature>
<feature type="compositionally biased region" description="Basic residues" evidence="1">
    <location>
        <begin position="194"/>
        <end position="207"/>
    </location>
</feature>
<feature type="compositionally biased region" description="Low complexity" evidence="1">
    <location>
        <begin position="1255"/>
        <end position="1266"/>
    </location>
</feature>
<feature type="region of interest" description="Disordered" evidence="1">
    <location>
        <begin position="1820"/>
        <end position="1897"/>
    </location>
</feature>
<evidence type="ECO:0000256" key="1">
    <source>
        <dbReference type="SAM" id="MobiDB-lite"/>
    </source>
</evidence>
<feature type="region of interest" description="Disordered" evidence="1">
    <location>
        <begin position="40"/>
        <end position="62"/>
    </location>
</feature>
<feature type="compositionally biased region" description="Low complexity" evidence="1">
    <location>
        <begin position="515"/>
        <end position="525"/>
    </location>
</feature>